<dbReference type="PROSITE" id="PS51257">
    <property type="entry name" value="PROKAR_LIPOPROTEIN"/>
    <property type="match status" value="1"/>
</dbReference>
<feature type="chain" id="PRO_5030106689" description="Endonuclease/exonuclease/phosphatase domain-containing protein" evidence="9">
    <location>
        <begin position="23"/>
        <end position="399"/>
    </location>
</feature>
<dbReference type="GO" id="GO:0046872">
    <property type="term" value="F:metal ion binding"/>
    <property type="evidence" value="ECO:0007669"/>
    <property type="project" value="UniProtKB-KW"/>
</dbReference>
<dbReference type="Pfam" id="PF03372">
    <property type="entry name" value="Exo_endo_phos"/>
    <property type="match status" value="1"/>
</dbReference>
<dbReference type="OrthoDB" id="5503892at2"/>
<dbReference type="EMBL" id="CP041186">
    <property type="protein sequence ID" value="QDG52785.1"/>
    <property type="molecule type" value="Genomic_DNA"/>
</dbReference>
<dbReference type="AlphaFoldDB" id="A0A4Y6PYG6"/>
<evidence type="ECO:0000256" key="4">
    <source>
        <dbReference type="ARBA" id="ARBA00022723"/>
    </source>
</evidence>
<dbReference type="Proteomes" id="UP000315995">
    <property type="component" value="Chromosome"/>
</dbReference>
<evidence type="ECO:0000259" key="10">
    <source>
        <dbReference type="Pfam" id="PF03372"/>
    </source>
</evidence>
<dbReference type="InterPro" id="IPR005135">
    <property type="entry name" value="Endo/exonuclease/phosphatase"/>
</dbReference>
<dbReference type="GO" id="GO:0004518">
    <property type="term" value="F:nuclease activity"/>
    <property type="evidence" value="ECO:0007669"/>
    <property type="project" value="UniProtKB-KW"/>
</dbReference>
<accession>A0A4Y6PYG6</accession>
<protein>
    <recommendedName>
        <fullName evidence="10">Endonuclease/exonuclease/phosphatase domain-containing protein</fullName>
    </recommendedName>
</protein>
<keyword evidence="7" id="KW-0460">Magnesium</keyword>
<dbReference type="SUPFAM" id="SSF56219">
    <property type="entry name" value="DNase I-like"/>
    <property type="match status" value="1"/>
</dbReference>
<dbReference type="Gene3D" id="3.60.10.10">
    <property type="entry name" value="Endonuclease/exonuclease/phosphatase"/>
    <property type="match status" value="2"/>
</dbReference>
<dbReference type="PANTHER" id="PTHR15822">
    <property type="entry name" value="TRAF AND TNF RECEPTOR-ASSOCIATED PROTEIN"/>
    <property type="match status" value="1"/>
</dbReference>
<organism evidence="11 12">
    <name type="scientific">Persicimonas caeni</name>
    <dbReference type="NCBI Taxonomy" id="2292766"/>
    <lineage>
        <taxon>Bacteria</taxon>
        <taxon>Deltaproteobacteria</taxon>
        <taxon>Bradymonadales</taxon>
        <taxon>Bradymonadaceae</taxon>
        <taxon>Persicimonas</taxon>
    </lineage>
</organism>
<evidence type="ECO:0000256" key="1">
    <source>
        <dbReference type="ARBA" id="ARBA00001936"/>
    </source>
</evidence>
<evidence type="ECO:0000256" key="6">
    <source>
        <dbReference type="ARBA" id="ARBA00022801"/>
    </source>
</evidence>
<evidence type="ECO:0000256" key="5">
    <source>
        <dbReference type="ARBA" id="ARBA00022763"/>
    </source>
</evidence>
<comment type="cofactor">
    <cofactor evidence="1">
        <name>Mn(2+)</name>
        <dbReference type="ChEBI" id="CHEBI:29035"/>
    </cofactor>
</comment>
<keyword evidence="12" id="KW-1185">Reference proteome</keyword>
<dbReference type="InterPro" id="IPR036691">
    <property type="entry name" value="Endo/exonu/phosph_ase_sf"/>
</dbReference>
<sequence>MQMTSLKVWKGLFVVAAIAALAACGDDDGEGNGTQNNGEPQGATATFETYNVGLARGFVPQAEARVQPVADAIAQSPADVMCLQEVWLFQDEQGEWSTGQIDALTSGASESFPYNYFEVTELGESVSCSQEEADPLETCVRANCDGVSNDELSTCALNNCGEELNGLSSPCQECVFGQIGGSIDDILNACTGDGASEFSYNGHNGLLLLSRHELRDTEITSFESTIVQRSALHAVMTVPEFGDVDVYCTHLAANLSDVPYPGDAFSGYEEEQAAQIDALLAWIDETSTTGNVVLMGDMNNGPAKGELDAEFAANYQKFVDAEYASPYIAQDSPECTFCGTNTLVGGDSNKAIDHVFLDFTMPYGLLDVARVYDETVDVGGEQLHLSDHYGVRVTVESQE</sequence>
<keyword evidence="6" id="KW-0378">Hydrolase</keyword>
<dbReference type="InterPro" id="IPR051547">
    <property type="entry name" value="TDP2-like"/>
</dbReference>
<feature type="signal peptide" evidence="9">
    <location>
        <begin position="1"/>
        <end position="22"/>
    </location>
</feature>
<name>A0A4Y6PYG6_PERCE</name>
<feature type="domain" description="Endonuclease/exonuclease/phosphatase" evidence="10">
    <location>
        <begin position="49"/>
        <end position="357"/>
    </location>
</feature>
<dbReference type="GO" id="GO:0016787">
    <property type="term" value="F:hydrolase activity"/>
    <property type="evidence" value="ECO:0007669"/>
    <property type="project" value="UniProtKB-KW"/>
</dbReference>
<keyword evidence="5" id="KW-0227">DNA damage</keyword>
<reference evidence="11 12" key="1">
    <citation type="submission" date="2019-06" db="EMBL/GenBank/DDBJ databases">
        <title>Persicimonas caeni gen. nov., sp. nov., a predatory bacterium isolated from solar saltern.</title>
        <authorList>
            <person name="Wang S."/>
        </authorList>
    </citation>
    <scope>NUCLEOTIDE SEQUENCE [LARGE SCALE GENOMIC DNA]</scope>
    <source>
        <strain evidence="11 12">YN101</strain>
    </source>
</reference>
<keyword evidence="3" id="KW-0540">Nuclease</keyword>
<comment type="cofactor">
    <cofactor evidence="2">
        <name>Mg(2+)</name>
        <dbReference type="ChEBI" id="CHEBI:18420"/>
    </cofactor>
</comment>
<evidence type="ECO:0000256" key="9">
    <source>
        <dbReference type="SAM" id="SignalP"/>
    </source>
</evidence>
<evidence type="ECO:0000256" key="7">
    <source>
        <dbReference type="ARBA" id="ARBA00022842"/>
    </source>
</evidence>
<dbReference type="PANTHER" id="PTHR15822:SF4">
    <property type="entry name" value="TYROSYL-DNA PHOSPHODIESTERASE 2"/>
    <property type="match status" value="1"/>
</dbReference>
<proteinExistence type="predicted"/>
<accession>A0A5B8YA87</accession>
<evidence type="ECO:0000313" key="11">
    <source>
        <dbReference type="EMBL" id="QDG52785.1"/>
    </source>
</evidence>
<evidence type="ECO:0000256" key="3">
    <source>
        <dbReference type="ARBA" id="ARBA00022722"/>
    </source>
</evidence>
<keyword evidence="9" id="KW-0732">Signal</keyword>
<evidence type="ECO:0000256" key="8">
    <source>
        <dbReference type="ARBA" id="ARBA00023204"/>
    </source>
</evidence>
<gene>
    <name evidence="11" type="ORF">FIV42_19160</name>
</gene>
<evidence type="ECO:0000313" key="12">
    <source>
        <dbReference type="Proteomes" id="UP000315995"/>
    </source>
</evidence>
<evidence type="ECO:0000256" key="2">
    <source>
        <dbReference type="ARBA" id="ARBA00001946"/>
    </source>
</evidence>
<dbReference type="GO" id="GO:0006281">
    <property type="term" value="P:DNA repair"/>
    <property type="evidence" value="ECO:0007669"/>
    <property type="project" value="UniProtKB-KW"/>
</dbReference>
<keyword evidence="4" id="KW-0479">Metal-binding</keyword>
<keyword evidence="8" id="KW-0234">DNA repair</keyword>